<evidence type="ECO:0000313" key="8">
    <source>
        <dbReference type="EMBL" id="CEM22605.1"/>
    </source>
</evidence>
<evidence type="ECO:0000256" key="6">
    <source>
        <dbReference type="SAM" id="Phobius"/>
    </source>
</evidence>
<dbReference type="EMBL" id="CDMZ01000842">
    <property type="protein sequence ID" value="CEM22605.1"/>
    <property type="molecule type" value="Genomic_DNA"/>
</dbReference>
<name>A0A0G4G303_9ALVE</name>
<organism evidence="8">
    <name type="scientific">Chromera velia CCMP2878</name>
    <dbReference type="NCBI Taxonomy" id="1169474"/>
    <lineage>
        <taxon>Eukaryota</taxon>
        <taxon>Sar</taxon>
        <taxon>Alveolata</taxon>
        <taxon>Colpodellida</taxon>
        <taxon>Chromeraceae</taxon>
        <taxon>Chromera</taxon>
    </lineage>
</organism>
<feature type="transmembrane region" description="Helical" evidence="6">
    <location>
        <begin position="31"/>
        <end position="51"/>
    </location>
</feature>
<feature type="domain" description="CHASE" evidence="7">
    <location>
        <begin position="127"/>
        <end position="223"/>
    </location>
</feature>
<accession>A0A0G4G303</accession>
<dbReference type="AlphaFoldDB" id="A0A0G4G303"/>
<evidence type="ECO:0000256" key="1">
    <source>
        <dbReference type="ARBA" id="ARBA00004370"/>
    </source>
</evidence>
<evidence type="ECO:0000256" key="3">
    <source>
        <dbReference type="ARBA" id="ARBA00022989"/>
    </source>
</evidence>
<proteinExistence type="predicted"/>
<feature type="compositionally biased region" description="Basic and acidic residues" evidence="5">
    <location>
        <begin position="371"/>
        <end position="390"/>
    </location>
</feature>
<evidence type="ECO:0000256" key="2">
    <source>
        <dbReference type="ARBA" id="ARBA00022692"/>
    </source>
</evidence>
<dbReference type="PROSITE" id="PS50839">
    <property type="entry name" value="CHASE"/>
    <property type="match status" value="1"/>
</dbReference>
<dbReference type="InterPro" id="IPR006189">
    <property type="entry name" value="CHASE_dom"/>
</dbReference>
<keyword evidence="3 6" id="KW-1133">Transmembrane helix</keyword>
<gene>
    <name evidence="8" type="ORF">Cvel_20003</name>
</gene>
<evidence type="ECO:0000256" key="4">
    <source>
        <dbReference type="ARBA" id="ARBA00023136"/>
    </source>
</evidence>
<dbReference type="VEuPathDB" id="CryptoDB:Cvel_20003"/>
<feature type="transmembrane region" description="Helical" evidence="6">
    <location>
        <begin position="301"/>
        <end position="329"/>
    </location>
</feature>
<dbReference type="InterPro" id="IPR042240">
    <property type="entry name" value="CHASE_sf"/>
</dbReference>
<dbReference type="GO" id="GO:0016020">
    <property type="term" value="C:membrane"/>
    <property type="evidence" value="ECO:0007669"/>
    <property type="project" value="UniProtKB-SubCell"/>
</dbReference>
<dbReference type="GO" id="GO:0007165">
    <property type="term" value="P:signal transduction"/>
    <property type="evidence" value="ECO:0007669"/>
    <property type="project" value="UniProtKB-ARBA"/>
</dbReference>
<dbReference type="Gene3D" id="3.30.450.350">
    <property type="entry name" value="CHASE domain"/>
    <property type="match status" value="1"/>
</dbReference>
<evidence type="ECO:0000256" key="5">
    <source>
        <dbReference type="SAM" id="MobiDB-lite"/>
    </source>
</evidence>
<comment type="subcellular location">
    <subcellularLocation>
        <location evidence="1">Membrane</location>
    </subcellularLocation>
</comment>
<dbReference type="Pfam" id="PF03924">
    <property type="entry name" value="CHASE"/>
    <property type="match status" value="1"/>
</dbReference>
<keyword evidence="2 6" id="KW-0812">Transmembrane</keyword>
<reference evidence="8" key="1">
    <citation type="submission" date="2014-11" db="EMBL/GenBank/DDBJ databases">
        <authorList>
            <person name="Otto D Thomas"/>
            <person name="Naeem Raeece"/>
        </authorList>
    </citation>
    <scope>NUCLEOTIDE SEQUENCE</scope>
</reference>
<dbReference type="GO" id="GO:0003824">
    <property type="term" value="F:catalytic activity"/>
    <property type="evidence" value="ECO:0007669"/>
    <property type="project" value="UniProtKB-ARBA"/>
</dbReference>
<feature type="region of interest" description="Disordered" evidence="5">
    <location>
        <begin position="351"/>
        <end position="439"/>
    </location>
</feature>
<feature type="compositionally biased region" description="Low complexity" evidence="5">
    <location>
        <begin position="355"/>
        <end position="370"/>
    </location>
</feature>
<keyword evidence="4 6" id="KW-0472">Membrane</keyword>
<evidence type="ECO:0000259" key="7">
    <source>
        <dbReference type="PROSITE" id="PS50839"/>
    </source>
</evidence>
<protein>
    <recommendedName>
        <fullName evidence="7">CHASE domain-containing protein</fullName>
    </recommendedName>
</protein>
<sequence>MGCTEWCRKCKNTWTTGKQVQSLEWSWQMRVAYYGFIGLIILGIAGIQVYLTFLSEDSLIAIQREDTCRAVFDGVERGWTETRIFTLAITGNYFSTNFEISQDQHRKFAQTETSWDPFIWGFFPDPEPPRIKAIDTAKETDDLACSGRIDLFGVEEQPAGMLCYAPLWTDSDGNPVAEKAEGSAIYGYVNPVFKFDRFLERVYDSSSFGTDISDVDIWLYDITVEGVANFATGLDGASFLGVYPTQEYGPGDDIASDHYRKRVTESDDYEVVKTKQLSVASRDWTVFCAVKPSYAVKRRSWFPWIIGALSVVFSILESLIAIAAVILIAKASDHISKRRLDSKMRSRVLNANKTATAEGNGKAEAAAEVGMDVRKMEEGPVRAEEEKEHAVGAPEQVEESGGGDEGQNQVEGREREREWEDDDIPSDGEGAQVRERERV</sequence>